<dbReference type="AlphaFoldDB" id="A8NKB2"/>
<dbReference type="VEuPathDB" id="FungiDB:CC1G_02135"/>
<dbReference type="InParanoid" id="A8NKB2"/>
<accession>A8NKB2</accession>
<dbReference type="GeneID" id="6010913"/>
<comment type="caution">
    <text evidence="1">The sequence shown here is derived from an EMBL/GenBank/DDBJ whole genome shotgun (WGS) entry which is preliminary data.</text>
</comment>
<keyword evidence="2" id="KW-1185">Reference proteome</keyword>
<evidence type="ECO:0000313" key="1">
    <source>
        <dbReference type="EMBL" id="EAU87376.1"/>
    </source>
</evidence>
<dbReference type="GO" id="GO:0016020">
    <property type="term" value="C:membrane"/>
    <property type="evidence" value="ECO:0007669"/>
    <property type="project" value="InterPro"/>
</dbReference>
<name>A8NKB2_COPC7</name>
<dbReference type="KEGG" id="cci:CC1G_02135"/>
<dbReference type="RefSeq" id="XP_001834399.1">
    <property type="nucleotide sequence ID" value="XM_001834347.1"/>
</dbReference>
<dbReference type="EMBL" id="AACS02000010">
    <property type="protein sequence ID" value="EAU87376.1"/>
    <property type="molecule type" value="Genomic_DNA"/>
</dbReference>
<evidence type="ECO:0000313" key="2">
    <source>
        <dbReference type="Proteomes" id="UP000001861"/>
    </source>
</evidence>
<protein>
    <submittedName>
        <fullName evidence="1">Pheromone Phb2.1 B43</fullName>
    </submittedName>
</protein>
<dbReference type="Proteomes" id="UP000001861">
    <property type="component" value="Unassembled WGS sequence"/>
</dbReference>
<proteinExistence type="predicted"/>
<dbReference type="InterPro" id="IPR012597">
    <property type="entry name" value="Pheromone"/>
</dbReference>
<reference evidence="1 2" key="1">
    <citation type="journal article" date="2010" name="Proc. Natl. Acad. Sci. U.S.A.">
        <title>Insights into evolution of multicellular fungi from the assembled chromosomes of the mushroom Coprinopsis cinerea (Coprinus cinereus).</title>
        <authorList>
            <person name="Stajich J.E."/>
            <person name="Wilke S.K."/>
            <person name="Ahren D."/>
            <person name="Au C.H."/>
            <person name="Birren B.W."/>
            <person name="Borodovsky M."/>
            <person name="Burns C."/>
            <person name="Canback B."/>
            <person name="Casselton L.A."/>
            <person name="Cheng C.K."/>
            <person name="Deng J."/>
            <person name="Dietrich F.S."/>
            <person name="Fargo D.C."/>
            <person name="Farman M.L."/>
            <person name="Gathman A.C."/>
            <person name="Goldberg J."/>
            <person name="Guigo R."/>
            <person name="Hoegger P.J."/>
            <person name="Hooker J.B."/>
            <person name="Huggins A."/>
            <person name="James T.Y."/>
            <person name="Kamada T."/>
            <person name="Kilaru S."/>
            <person name="Kodira C."/>
            <person name="Kues U."/>
            <person name="Kupfer D."/>
            <person name="Kwan H.S."/>
            <person name="Lomsadze A."/>
            <person name="Li W."/>
            <person name="Lilly W.W."/>
            <person name="Ma L.J."/>
            <person name="Mackey A.J."/>
            <person name="Manning G."/>
            <person name="Martin F."/>
            <person name="Muraguchi H."/>
            <person name="Natvig D.O."/>
            <person name="Palmerini H."/>
            <person name="Ramesh M.A."/>
            <person name="Rehmeyer C.J."/>
            <person name="Roe B.A."/>
            <person name="Shenoy N."/>
            <person name="Stanke M."/>
            <person name="Ter-Hovhannisyan V."/>
            <person name="Tunlid A."/>
            <person name="Velagapudi R."/>
            <person name="Vision T.J."/>
            <person name="Zeng Q."/>
            <person name="Zolan M.E."/>
            <person name="Pukkila P.J."/>
        </authorList>
    </citation>
    <scope>NUCLEOTIDE SEQUENCE [LARGE SCALE GENOMIC DNA]</scope>
    <source>
        <strain evidence="2">Okayama-7 / 130 / ATCC MYA-4618 / FGSC 9003</strain>
    </source>
</reference>
<dbReference type="Pfam" id="PF08015">
    <property type="entry name" value="Pheromone"/>
    <property type="match status" value="1"/>
</dbReference>
<gene>
    <name evidence="1" type="ORF">CC1G_02135</name>
</gene>
<sequence>MDNFSTIDLAALCDELDFVQDVEALMASSTMGDAFVAGEDGPPANHERPGAGVNRAFCVIA</sequence>
<organism evidence="1 2">
    <name type="scientific">Coprinopsis cinerea (strain Okayama-7 / 130 / ATCC MYA-4618 / FGSC 9003)</name>
    <name type="common">Inky cap fungus</name>
    <name type="synonym">Hormographiella aspergillata</name>
    <dbReference type="NCBI Taxonomy" id="240176"/>
    <lineage>
        <taxon>Eukaryota</taxon>
        <taxon>Fungi</taxon>
        <taxon>Dikarya</taxon>
        <taxon>Basidiomycota</taxon>
        <taxon>Agaricomycotina</taxon>
        <taxon>Agaricomycetes</taxon>
        <taxon>Agaricomycetidae</taxon>
        <taxon>Agaricales</taxon>
        <taxon>Agaricineae</taxon>
        <taxon>Psathyrellaceae</taxon>
        <taxon>Coprinopsis</taxon>
    </lineage>
</organism>
<dbReference type="GO" id="GO:0000772">
    <property type="term" value="F:mating pheromone activity"/>
    <property type="evidence" value="ECO:0007669"/>
    <property type="project" value="InterPro"/>
</dbReference>